<protein>
    <submittedName>
        <fullName evidence="9">Mechanosensitive ion channel family protein</fullName>
    </submittedName>
</protein>
<evidence type="ECO:0000256" key="5">
    <source>
        <dbReference type="ARBA" id="ARBA00023136"/>
    </source>
</evidence>
<feature type="transmembrane region" description="Helical" evidence="6">
    <location>
        <begin position="355"/>
        <end position="375"/>
    </location>
</feature>
<keyword evidence="3 6" id="KW-0812">Transmembrane</keyword>
<sequence length="574" mass="65749">MAVFIGLQVGACTVVSAVQYGMNRAWARNWVKVNAQSLIIKDHLDHGILDLLWYIIFEIARVTVINSDPLNRFYVQNLYTWPLTLVEPNRTRLIQITFALQCVLVIRGVIARLLYWIVKFALLTRLQEDLLEYLASYHALLTFTLVDNITQCASTLEFVQHVYEMRKCLEDGNAGLRSFMCILWLRDSLVNFLDNQGHMVPISDRNHCKSFAVQRFAEICDYLHANRSDMSPKQTVDEETGLDLGDDHLTALVLKEMKTLESDNNVRIHENLLDLYFHPDIVPILKSRMADRDGFISTGNFLQSAAGICELRRSVMASYYAQKRALPVIELLISHLSFILSAIAILGYLDVNMSTLIVSGAAVFSGTTVALSFVYTDFIQSTILTVFTNPYDNGDRVRINDVLHIVKKINVYTTQFETLEGKILYLPHVNLRSMQIVNESRSVNASICVPLRMSTKTTGVQLEALKVLLQNYLDCNSTNWYRDSLFMLISDFKVQQYLEVTIWATLGSGWGSWRFVHDNKTLWYQYISRTADLLQLEFALPEQPIKFHPTSHQIPEVSTLDESPENDYTPNQRW</sequence>
<keyword evidence="10" id="KW-1185">Reference proteome</keyword>
<dbReference type="SUPFAM" id="SSF50182">
    <property type="entry name" value="Sm-like ribonucleoproteins"/>
    <property type="match status" value="1"/>
</dbReference>
<evidence type="ECO:0000256" key="3">
    <source>
        <dbReference type="ARBA" id="ARBA00022692"/>
    </source>
</evidence>
<accession>A0A023B5P6</accession>
<gene>
    <name evidence="9" type="ORF">GNI_088540</name>
</gene>
<dbReference type="InterPro" id="IPR010920">
    <property type="entry name" value="LSM_dom_sf"/>
</dbReference>
<evidence type="ECO:0000256" key="6">
    <source>
        <dbReference type="SAM" id="Phobius"/>
    </source>
</evidence>
<dbReference type="GO" id="GO:0005886">
    <property type="term" value="C:plasma membrane"/>
    <property type="evidence" value="ECO:0007669"/>
    <property type="project" value="TreeGrafter"/>
</dbReference>
<dbReference type="EMBL" id="AFNH02000665">
    <property type="protein sequence ID" value="EZG61536.1"/>
    <property type="molecule type" value="Genomic_DNA"/>
</dbReference>
<dbReference type="Gene3D" id="2.30.30.60">
    <property type="match status" value="1"/>
</dbReference>
<dbReference type="OrthoDB" id="544685at2759"/>
<dbReference type="AlphaFoldDB" id="A0A023B5P6"/>
<reference evidence="9" key="1">
    <citation type="submission" date="2013-12" db="EMBL/GenBank/DDBJ databases">
        <authorList>
            <person name="Omoto C.K."/>
            <person name="Sibley D."/>
            <person name="Venepally P."/>
            <person name="Hadjithomas M."/>
            <person name="Karamycheva S."/>
            <person name="Brunk B."/>
            <person name="Roos D."/>
            <person name="Caler E."/>
            <person name="Lorenzi H."/>
        </authorList>
    </citation>
    <scope>NUCLEOTIDE SEQUENCE</scope>
</reference>
<feature type="domain" description="Mechanosensitive ion channel MscS" evidence="8">
    <location>
        <begin position="381"/>
        <end position="441"/>
    </location>
</feature>
<evidence type="ECO:0000256" key="2">
    <source>
        <dbReference type="ARBA" id="ARBA00008017"/>
    </source>
</evidence>
<dbReference type="Pfam" id="PF00924">
    <property type="entry name" value="MS_channel_2nd"/>
    <property type="match status" value="1"/>
</dbReference>
<dbReference type="InterPro" id="IPR006685">
    <property type="entry name" value="MscS_channel_2nd"/>
</dbReference>
<evidence type="ECO:0000256" key="4">
    <source>
        <dbReference type="ARBA" id="ARBA00022989"/>
    </source>
</evidence>
<evidence type="ECO:0000256" key="1">
    <source>
        <dbReference type="ARBA" id="ARBA00004141"/>
    </source>
</evidence>
<dbReference type="GO" id="GO:0006820">
    <property type="term" value="P:monoatomic anion transport"/>
    <property type="evidence" value="ECO:0007669"/>
    <property type="project" value="TreeGrafter"/>
</dbReference>
<dbReference type="RefSeq" id="XP_011130742.1">
    <property type="nucleotide sequence ID" value="XM_011132440.1"/>
</dbReference>
<evidence type="ECO:0000256" key="7">
    <source>
        <dbReference type="SAM" id="SignalP"/>
    </source>
</evidence>
<comment type="subcellular location">
    <subcellularLocation>
        <location evidence="1">Membrane</location>
        <topology evidence="1">Multi-pass membrane protein</topology>
    </subcellularLocation>
</comment>
<dbReference type="GeneID" id="22913154"/>
<comment type="caution">
    <text evidence="9">The sequence shown here is derived from an EMBL/GenBank/DDBJ whole genome shotgun (WGS) entry which is preliminary data.</text>
</comment>
<feature type="transmembrane region" description="Helical" evidence="6">
    <location>
        <begin position="328"/>
        <end position="349"/>
    </location>
</feature>
<evidence type="ECO:0000313" key="10">
    <source>
        <dbReference type="Proteomes" id="UP000019763"/>
    </source>
</evidence>
<dbReference type="InterPro" id="IPR023408">
    <property type="entry name" value="MscS_beta-dom_sf"/>
</dbReference>
<keyword evidence="5 6" id="KW-0472">Membrane</keyword>
<comment type="similarity">
    <text evidence="2">Belongs to the MscS (TC 1.A.23) family.</text>
</comment>
<dbReference type="PANTHER" id="PTHR31618:SF1">
    <property type="entry name" value="EF-HAND DOMAIN-CONTAINING PROTEIN"/>
    <property type="match status" value="1"/>
</dbReference>
<evidence type="ECO:0000313" key="9">
    <source>
        <dbReference type="EMBL" id="EZG61536.1"/>
    </source>
</evidence>
<dbReference type="GO" id="GO:0008381">
    <property type="term" value="F:mechanosensitive monoatomic ion channel activity"/>
    <property type="evidence" value="ECO:0007669"/>
    <property type="project" value="TreeGrafter"/>
</dbReference>
<dbReference type="Proteomes" id="UP000019763">
    <property type="component" value="Unassembled WGS sequence"/>
</dbReference>
<feature type="chain" id="PRO_5001511506" evidence="7">
    <location>
        <begin position="18"/>
        <end position="574"/>
    </location>
</feature>
<keyword evidence="7" id="KW-0732">Signal</keyword>
<feature type="signal peptide" evidence="7">
    <location>
        <begin position="1"/>
        <end position="17"/>
    </location>
</feature>
<dbReference type="InterPro" id="IPR016688">
    <property type="entry name" value="MscS-like_plants/fungi"/>
</dbReference>
<feature type="transmembrane region" description="Helical" evidence="6">
    <location>
        <begin position="93"/>
        <end position="118"/>
    </location>
</feature>
<keyword evidence="4 6" id="KW-1133">Transmembrane helix</keyword>
<name>A0A023B5P6_GRENI</name>
<evidence type="ECO:0000259" key="8">
    <source>
        <dbReference type="Pfam" id="PF00924"/>
    </source>
</evidence>
<dbReference type="PANTHER" id="PTHR31618">
    <property type="entry name" value="MECHANOSENSITIVE ION CHANNEL PROTEIN 5"/>
    <property type="match status" value="1"/>
</dbReference>
<dbReference type="eggNOG" id="KOG4629">
    <property type="taxonomic scope" value="Eukaryota"/>
</dbReference>
<proteinExistence type="inferred from homology"/>
<organism evidence="9 10">
    <name type="scientific">Gregarina niphandrodes</name>
    <name type="common">Septate eugregarine</name>
    <dbReference type="NCBI Taxonomy" id="110365"/>
    <lineage>
        <taxon>Eukaryota</taxon>
        <taxon>Sar</taxon>
        <taxon>Alveolata</taxon>
        <taxon>Apicomplexa</taxon>
        <taxon>Conoidasida</taxon>
        <taxon>Gregarinasina</taxon>
        <taxon>Eugregarinorida</taxon>
        <taxon>Gregarinidae</taxon>
        <taxon>Gregarina</taxon>
    </lineage>
</organism>
<dbReference type="VEuPathDB" id="CryptoDB:GNI_088540"/>